<feature type="domain" description="Glycosyl hydrolase family 13 catalytic" evidence="6">
    <location>
        <begin position="38"/>
        <end position="380"/>
    </location>
</feature>
<dbReference type="Pfam" id="PF22026">
    <property type="entry name" value="Alpha-amylase_C_2"/>
    <property type="match status" value="1"/>
</dbReference>
<dbReference type="SUPFAM" id="SSF51011">
    <property type="entry name" value="Glycosyl hydrolase domain"/>
    <property type="match status" value="1"/>
</dbReference>
<evidence type="ECO:0000256" key="3">
    <source>
        <dbReference type="ARBA" id="ARBA00022729"/>
    </source>
</evidence>
<name>A0A1G8XCJ0_9BACI</name>
<dbReference type="InterPro" id="IPR006047">
    <property type="entry name" value="GH13_cat_dom"/>
</dbReference>
<dbReference type="PANTHER" id="PTHR10357:SF215">
    <property type="entry name" value="ALPHA-AMYLASE 1"/>
    <property type="match status" value="1"/>
</dbReference>
<dbReference type="Proteomes" id="UP000198694">
    <property type="component" value="Unassembled WGS sequence"/>
</dbReference>
<dbReference type="Gene3D" id="2.60.40.1180">
    <property type="entry name" value="Golgi alpha-mannosidase II"/>
    <property type="match status" value="1"/>
</dbReference>
<comment type="cofactor">
    <cofactor evidence="1">
        <name>Ca(2+)</name>
        <dbReference type="ChEBI" id="CHEBI:29108"/>
    </cofactor>
</comment>
<keyword evidence="4" id="KW-0472">Membrane</keyword>
<evidence type="ECO:0000256" key="2">
    <source>
        <dbReference type="ARBA" id="ARBA00022723"/>
    </source>
</evidence>
<dbReference type="GO" id="GO:0005975">
    <property type="term" value="P:carbohydrate metabolic process"/>
    <property type="evidence" value="ECO:0007669"/>
    <property type="project" value="InterPro"/>
</dbReference>
<dbReference type="GO" id="GO:0046872">
    <property type="term" value="F:metal ion binding"/>
    <property type="evidence" value="ECO:0007669"/>
    <property type="project" value="UniProtKB-KW"/>
</dbReference>
<dbReference type="InterPro" id="IPR017853">
    <property type="entry name" value="GH"/>
</dbReference>
<dbReference type="Gene3D" id="3.20.20.80">
    <property type="entry name" value="Glycosidases"/>
    <property type="match status" value="1"/>
</dbReference>
<gene>
    <name evidence="7" type="ORF">SAMN05216243_1260</name>
</gene>
<proteinExistence type="predicted"/>
<dbReference type="SUPFAM" id="SSF51445">
    <property type="entry name" value="(Trans)glycosidases"/>
    <property type="match status" value="1"/>
</dbReference>
<feature type="transmembrane region" description="Helical" evidence="4">
    <location>
        <begin position="475"/>
        <end position="495"/>
    </location>
</feature>
<organism evidence="7 8">
    <name type="scientific">Sediminibacillus albus</name>
    <dbReference type="NCBI Taxonomy" id="407036"/>
    <lineage>
        <taxon>Bacteria</taxon>
        <taxon>Bacillati</taxon>
        <taxon>Bacillota</taxon>
        <taxon>Bacilli</taxon>
        <taxon>Bacillales</taxon>
        <taxon>Bacillaceae</taxon>
        <taxon>Sediminibacillus</taxon>
    </lineage>
</organism>
<dbReference type="AlphaFoldDB" id="A0A1G8XCJ0"/>
<keyword evidence="2" id="KW-0479">Metal-binding</keyword>
<keyword evidence="8" id="KW-1185">Reference proteome</keyword>
<evidence type="ECO:0000256" key="1">
    <source>
        <dbReference type="ARBA" id="ARBA00001913"/>
    </source>
</evidence>
<evidence type="ECO:0000259" key="6">
    <source>
        <dbReference type="SMART" id="SM00642"/>
    </source>
</evidence>
<sequence>MKRILTAAAVLPFLLFYSQTVGAVEQEERTITDESIYYAMVDRYVNGNFDNDQDIDIEDPNAFHGGDIQGIISQLDDLKELGFTAINISPLMENEAGGYHGYFVTDFTKIEQHLGTIEAAKQLIKEAHARDMKVYMDFVINYTAPSHLWLEDNGKQTWYLDNDGSAEAETNIQTPWLKGLPQINLENSEAANQLKEAGSYWLEEVGFDGYRININPATPVSFVADFATELRAANSDFSLIADWRKNDDSMLKEYREAGIDLVIDYAVYQQLADTFSSPGNSLADILPKRPEDQLSGTGVFLDNQNTIRFTRRAVENEQNPITRWKLGLTYLYLGPGTPIVYQGSEVAIDNGENVPDHRTVQLNSGDEELSKYIGRLSAIRQRFPAITEGNIESFSTDGGMAVFKKTYQNESVYVAINNDTTTKAITINDLENDKQLRGLLHDNTVRADREGNFKIGLDRETAEVYIVEKDKGINWLLVSFILFVFIGFVFSVIYLSRKGKKLEA</sequence>
<dbReference type="OrthoDB" id="9805159at2"/>
<keyword evidence="3 5" id="KW-0732">Signal</keyword>
<feature type="chain" id="PRO_5011506854" evidence="5">
    <location>
        <begin position="24"/>
        <end position="504"/>
    </location>
</feature>
<keyword evidence="4" id="KW-1133">Transmembrane helix</keyword>
<dbReference type="EMBL" id="FNFL01000001">
    <property type="protein sequence ID" value="SDJ87635.1"/>
    <property type="molecule type" value="Genomic_DNA"/>
</dbReference>
<evidence type="ECO:0000313" key="7">
    <source>
        <dbReference type="EMBL" id="SDJ87635.1"/>
    </source>
</evidence>
<dbReference type="InterPro" id="IPR013780">
    <property type="entry name" value="Glyco_hydro_b"/>
</dbReference>
<dbReference type="SMART" id="SM00642">
    <property type="entry name" value="Aamy"/>
    <property type="match status" value="1"/>
</dbReference>
<keyword evidence="4" id="KW-0812">Transmembrane</keyword>
<evidence type="ECO:0000313" key="8">
    <source>
        <dbReference type="Proteomes" id="UP000198694"/>
    </source>
</evidence>
<reference evidence="7 8" key="1">
    <citation type="submission" date="2016-10" db="EMBL/GenBank/DDBJ databases">
        <authorList>
            <person name="de Groot N.N."/>
        </authorList>
    </citation>
    <scope>NUCLEOTIDE SEQUENCE [LARGE SCALE GENOMIC DNA]</scope>
    <source>
        <strain evidence="7 8">CGMCC 1.6502</strain>
    </source>
</reference>
<dbReference type="Pfam" id="PF00128">
    <property type="entry name" value="Alpha-amylase"/>
    <property type="match status" value="1"/>
</dbReference>
<accession>A0A1G8XCJ0</accession>
<dbReference type="InterPro" id="IPR054174">
    <property type="entry name" value="Alpha-amylase-like_C"/>
</dbReference>
<protein>
    <submittedName>
        <fullName evidence="7">Alpha-amylase</fullName>
    </submittedName>
</protein>
<dbReference type="RefSeq" id="WP_093212048.1">
    <property type="nucleotide sequence ID" value="NZ_FNFL01000001.1"/>
</dbReference>
<dbReference type="PANTHER" id="PTHR10357">
    <property type="entry name" value="ALPHA-AMYLASE FAMILY MEMBER"/>
    <property type="match status" value="1"/>
</dbReference>
<evidence type="ECO:0000256" key="4">
    <source>
        <dbReference type="SAM" id="Phobius"/>
    </source>
</evidence>
<dbReference type="STRING" id="407036.SAMN05216243_1260"/>
<evidence type="ECO:0000256" key="5">
    <source>
        <dbReference type="SAM" id="SignalP"/>
    </source>
</evidence>
<feature type="signal peptide" evidence="5">
    <location>
        <begin position="1"/>
        <end position="23"/>
    </location>
</feature>